<dbReference type="InterPro" id="IPR027417">
    <property type="entry name" value="P-loop_NTPase"/>
</dbReference>
<keyword evidence="2" id="KW-0067">ATP-binding</keyword>
<dbReference type="Gene3D" id="3.40.50.300">
    <property type="entry name" value="P-loop containing nucleotide triphosphate hydrolases"/>
    <property type="match status" value="1"/>
</dbReference>
<dbReference type="AlphaFoldDB" id="A0A3B1CA10"/>
<dbReference type="CDD" id="cd00009">
    <property type="entry name" value="AAA"/>
    <property type="match status" value="1"/>
</dbReference>
<protein>
    <submittedName>
        <fullName evidence="4">Response regulator of zinc sigma-54-dependent two-component system</fullName>
    </submittedName>
</protein>
<sequence length="123" mass="13733">MHTLSQNKDTTFNSRYELDRECKSAKRALKREFGLRHILGSSKVVQELHEKIDRISSCDVNVLISGETGTGKELAARAVHYISSRACKPFIPLNCGAIPENLFENELFGHAKGAFTDARLQQA</sequence>
<feature type="domain" description="Sigma-54 factor interaction" evidence="3">
    <location>
        <begin position="38"/>
        <end position="123"/>
    </location>
</feature>
<gene>
    <name evidence="4" type="ORF">MNBD_NITROSPIRAE02-1718</name>
</gene>
<proteinExistence type="predicted"/>
<dbReference type="PROSITE" id="PS50045">
    <property type="entry name" value="SIGMA54_INTERACT_4"/>
    <property type="match status" value="1"/>
</dbReference>
<evidence type="ECO:0000259" key="3">
    <source>
        <dbReference type="PROSITE" id="PS50045"/>
    </source>
</evidence>
<dbReference type="Pfam" id="PF00158">
    <property type="entry name" value="Sigma54_activat"/>
    <property type="match status" value="1"/>
</dbReference>
<name>A0A3B1CA10_9ZZZZ</name>
<dbReference type="InterPro" id="IPR002078">
    <property type="entry name" value="Sigma_54_int"/>
</dbReference>
<evidence type="ECO:0000256" key="2">
    <source>
        <dbReference type="ARBA" id="ARBA00022840"/>
    </source>
</evidence>
<feature type="non-terminal residue" evidence="4">
    <location>
        <position position="123"/>
    </location>
</feature>
<dbReference type="EMBL" id="UOGH01000041">
    <property type="protein sequence ID" value="VAX27356.1"/>
    <property type="molecule type" value="Genomic_DNA"/>
</dbReference>
<reference evidence="4" key="1">
    <citation type="submission" date="2018-06" db="EMBL/GenBank/DDBJ databases">
        <authorList>
            <person name="Zhirakovskaya E."/>
        </authorList>
    </citation>
    <scope>NUCLEOTIDE SEQUENCE</scope>
</reference>
<dbReference type="GO" id="GO:0005524">
    <property type="term" value="F:ATP binding"/>
    <property type="evidence" value="ECO:0007669"/>
    <property type="project" value="UniProtKB-KW"/>
</dbReference>
<dbReference type="GO" id="GO:0006355">
    <property type="term" value="P:regulation of DNA-templated transcription"/>
    <property type="evidence" value="ECO:0007669"/>
    <property type="project" value="InterPro"/>
</dbReference>
<dbReference type="SUPFAM" id="SSF52540">
    <property type="entry name" value="P-loop containing nucleoside triphosphate hydrolases"/>
    <property type="match status" value="1"/>
</dbReference>
<accession>A0A3B1CA10</accession>
<dbReference type="PANTHER" id="PTHR32071">
    <property type="entry name" value="TRANSCRIPTIONAL REGULATORY PROTEIN"/>
    <property type="match status" value="1"/>
</dbReference>
<evidence type="ECO:0000313" key="4">
    <source>
        <dbReference type="EMBL" id="VAX27356.1"/>
    </source>
</evidence>
<organism evidence="4">
    <name type="scientific">hydrothermal vent metagenome</name>
    <dbReference type="NCBI Taxonomy" id="652676"/>
    <lineage>
        <taxon>unclassified sequences</taxon>
        <taxon>metagenomes</taxon>
        <taxon>ecological metagenomes</taxon>
    </lineage>
</organism>
<keyword evidence="1" id="KW-0547">Nucleotide-binding</keyword>
<evidence type="ECO:0000256" key="1">
    <source>
        <dbReference type="ARBA" id="ARBA00022741"/>
    </source>
</evidence>